<feature type="transmembrane region" description="Helical" evidence="2">
    <location>
        <begin position="26"/>
        <end position="50"/>
    </location>
</feature>
<keyword evidence="4" id="KW-1185">Reference proteome</keyword>
<accession>A0A1Y2BXX7</accession>
<comment type="caution">
    <text evidence="3">The sequence shown here is derived from an EMBL/GenBank/DDBJ whole genome shotgun (WGS) entry which is preliminary data.</text>
</comment>
<keyword evidence="2" id="KW-0812">Transmembrane</keyword>
<keyword evidence="2" id="KW-0472">Membrane</keyword>
<evidence type="ECO:0000256" key="1">
    <source>
        <dbReference type="SAM" id="MobiDB-lite"/>
    </source>
</evidence>
<sequence>MSSSPVPNGSINGPSSPGTDLTGPQIIAVVGVGVGGVVAIVAMCLCYCWFRQKRISAEKERALVPLQAIASPPANTQAPLSRQTTEFQRAGGEQSHGYEDRLHRNKTIESTGTGSSSAFGSIDVQRVFAVWIRKVCDNGSGVSKLATGEPQRLPSIVSMVVRLLLTSTDLLYSLGMTSLGDRIRFQNSINELKALVHSQQLSQPISQNERISIQPPAYN</sequence>
<proteinExistence type="predicted"/>
<name>A0A1Y2BXX7_9FUNG</name>
<keyword evidence="2" id="KW-1133">Transmembrane helix</keyword>
<dbReference type="Proteomes" id="UP000193642">
    <property type="component" value="Unassembled WGS sequence"/>
</dbReference>
<protein>
    <submittedName>
        <fullName evidence="3">Uncharacterized protein</fullName>
    </submittedName>
</protein>
<reference evidence="3 4" key="1">
    <citation type="submission" date="2016-07" db="EMBL/GenBank/DDBJ databases">
        <title>Pervasive Adenine N6-methylation of Active Genes in Fungi.</title>
        <authorList>
            <consortium name="DOE Joint Genome Institute"/>
            <person name="Mondo S.J."/>
            <person name="Dannebaum R.O."/>
            <person name="Kuo R.C."/>
            <person name="Labutti K."/>
            <person name="Haridas S."/>
            <person name="Kuo A."/>
            <person name="Salamov A."/>
            <person name="Ahrendt S.R."/>
            <person name="Lipzen A."/>
            <person name="Sullivan W."/>
            <person name="Andreopoulos W.B."/>
            <person name="Clum A."/>
            <person name="Lindquist E."/>
            <person name="Daum C."/>
            <person name="Ramamoorthy G.K."/>
            <person name="Gryganskyi A."/>
            <person name="Culley D."/>
            <person name="Magnuson J.K."/>
            <person name="James T.Y."/>
            <person name="O'Malley M.A."/>
            <person name="Stajich J.E."/>
            <person name="Spatafora J.W."/>
            <person name="Visel A."/>
            <person name="Grigoriev I.V."/>
        </authorList>
    </citation>
    <scope>NUCLEOTIDE SEQUENCE [LARGE SCALE GENOMIC DNA]</scope>
    <source>
        <strain evidence="3 4">JEL800</strain>
    </source>
</reference>
<dbReference type="AlphaFoldDB" id="A0A1Y2BXX7"/>
<evidence type="ECO:0000256" key="2">
    <source>
        <dbReference type="SAM" id="Phobius"/>
    </source>
</evidence>
<evidence type="ECO:0000313" key="4">
    <source>
        <dbReference type="Proteomes" id="UP000193642"/>
    </source>
</evidence>
<dbReference type="EMBL" id="MCGO01000039">
    <property type="protein sequence ID" value="ORY39507.1"/>
    <property type="molecule type" value="Genomic_DNA"/>
</dbReference>
<evidence type="ECO:0000313" key="3">
    <source>
        <dbReference type="EMBL" id="ORY39507.1"/>
    </source>
</evidence>
<feature type="region of interest" description="Disordered" evidence="1">
    <location>
        <begin position="1"/>
        <end position="20"/>
    </location>
</feature>
<dbReference type="OrthoDB" id="10384177at2759"/>
<feature type="compositionally biased region" description="Polar residues" evidence="1">
    <location>
        <begin position="1"/>
        <end position="19"/>
    </location>
</feature>
<organism evidence="3 4">
    <name type="scientific">Rhizoclosmatium globosum</name>
    <dbReference type="NCBI Taxonomy" id="329046"/>
    <lineage>
        <taxon>Eukaryota</taxon>
        <taxon>Fungi</taxon>
        <taxon>Fungi incertae sedis</taxon>
        <taxon>Chytridiomycota</taxon>
        <taxon>Chytridiomycota incertae sedis</taxon>
        <taxon>Chytridiomycetes</taxon>
        <taxon>Chytridiales</taxon>
        <taxon>Chytriomycetaceae</taxon>
        <taxon>Rhizoclosmatium</taxon>
    </lineage>
</organism>
<gene>
    <name evidence="3" type="ORF">BCR33DRAFT_719982</name>
</gene>